<evidence type="ECO:0000313" key="3">
    <source>
        <dbReference type="EMBL" id="KAI5084963.1"/>
    </source>
</evidence>
<protein>
    <recommendedName>
        <fullName evidence="5">Pentatricopeptide repeat-containing protein</fullName>
    </recommendedName>
</protein>
<dbReference type="Gene3D" id="1.25.40.10">
    <property type="entry name" value="Tetratricopeptide repeat domain"/>
    <property type="match status" value="6"/>
</dbReference>
<dbReference type="PANTHER" id="PTHR24015">
    <property type="entry name" value="OS07G0578800 PROTEIN-RELATED"/>
    <property type="match status" value="1"/>
</dbReference>
<dbReference type="FunFam" id="1.25.40.10:FF:000343">
    <property type="entry name" value="Pentatricopeptide repeat-containing protein At3g58590"/>
    <property type="match status" value="1"/>
</dbReference>
<name>A0A9D4VGA5_ADICA</name>
<gene>
    <name evidence="3" type="ORF">GOP47_0001132</name>
</gene>
<dbReference type="Pfam" id="PF13041">
    <property type="entry name" value="PPR_2"/>
    <property type="match status" value="7"/>
</dbReference>
<dbReference type="EMBL" id="JABFUD020000001">
    <property type="protein sequence ID" value="KAI5084963.1"/>
    <property type="molecule type" value="Genomic_DNA"/>
</dbReference>
<dbReference type="OrthoDB" id="10343611at2759"/>
<dbReference type="InterPro" id="IPR002885">
    <property type="entry name" value="PPR_rpt"/>
</dbReference>
<dbReference type="Proteomes" id="UP000886520">
    <property type="component" value="Chromosome 1"/>
</dbReference>
<feature type="repeat" description="PPR" evidence="2">
    <location>
        <begin position="512"/>
        <end position="546"/>
    </location>
</feature>
<comment type="caution">
    <text evidence="3">The sequence shown here is derived from an EMBL/GenBank/DDBJ whole genome shotgun (WGS) entry which is preliminary data.</text>
</comment>
<feature type="repeat" description="PPR" evidence="2">
    <location>
        <begin position="105"/>
        <end position="139"/>
    </location>
</feature>
<dbReference type="FunFam" id="1.25.40.10:FF:000158">
    <property type="entry name" value="pentatricopeptide repeat-containing protein At2g33680"/>
    <property type="match status" value="1"/>
</dbReference>
<dbReference type="AlphaFoldDB" id="A0A9D4VGA5"/>
<organism evidence="3 4">
    <name type="scientific">Adiantum capillus-veneris</name>
    <name type="common">Maidenhair fern</name>
    <dbReference type="NCBI Taxonomy" id="13818"/>
    <lineage>
        <taxon>Eukaryota</taxon>
        <taxon>Viridiplantae</taxon>
        <taxon>Streptophyta</taxon>
        <taxon>Embryophyta</taxon>
        <taxon>Tracheophyta</taxon>
        <taxon>Polypodiopsida</taxon>
        <taxon>Polypodiidae</taxon>
        <taxon>Polypodiales</taxon>
        <taxon>Pteridineae</taxon>
        <taxon>Pteridaceae</taxon>
        <taxon>Vittarioideae</taxon>
        <taxon>Adiantum</taxon>
    </lineage>
</organism>
<dbReference type="NCBIfam" id="TIGR00756">
    <property type="entry name" value="PPR"/>
    <property type="match status" value="7"/>
</dbReference>
<dbReference type="PROSITE" id="PS51375">
    <property type="entry name" value="PPR"/>
    <property type="match status" value="7"/>
</dbReference>
<evidence type="ECO:0000256" key="2">
    <source>
        <dbReference type="PROSITE-ProRule" id="PRU00708"/>
    </source>
</evidence>
<dbReference type="FunFam" id="1.25.40.10:FF:000285">
    <property type="entry name" value="Pentatricopeptide repeat-containing protein, chloroplastic"/>
    <property type="match status" value="2"/>
</dbReference>
<keyword evidence="4" id="KW-1185">Reference proteome</keyword>
<evidence type="ECO:0000256" key="1">
    <source>
        <dbReference type="ARBA" id="ARBA00022737"/>
    </source>
</evidence>
<accession>A0A9D4VGA5</accession>
<sequence length="867" mass="95360">MAWVCGAPRSSATFNQGIHNELLHSAEGIRTNGSMYRKGHELIALLKACTKLKDLRMGIERHADAARLGLLYNDPFVGSTLVDMYAKCGSLIKAQETFDGLPRRDIVCWTALMKGYTDSGCGERALECFVYMQEEGFFPNPFTFSCALKACGIIGDLDKGQEIHNEVERQGLLETDVFVGSNLVDMYARFGFLGTAQEIFNKLPIRNVVSWTVLIGGYADLGYGREAIQCFQKMQLEGISPTAATYVCVLKACGKLKHELKGLEVHAEIEKWGLLERELVLGSSLVDMYVKCGSLSRAQNVFEKLPVRNVVLWNALITGYAEQGLAKEALESVNLMRSGGIAPDSITFLNCLKACHISGDIDKGQEIHVEIERARFLETDITVVHALIDMYAKLGSLAKAKQVFDKVPSRNIVLWNTLIAGYAKHEQGHEALQCLEQMRLEGVLPNSITLVCSLKACRGVGAMLKGRELHSEIEQLGMCENLFVLSALVDMYAQNGLLTKAQQVFSMLPDKDVIAWTTLIAGYADYGHGEEALKALEEMLSDGISPNAITFMCSLKACGSLEAADKAEKLYEEVEKEGLLERDLFVGNTVVDMYGKCGLLSKAQSIFNKLPVRNVVVWNTLLAAYATNGCSEETFACYERMQAEGTPPNSGTFVSILRACGHVGASSRGQTIHAEIERLGLMERDVAVANGLVAMYVKCDFLTAAQRVFDKLLTRDIGSCNALMAGYAQRGDSKRVLSVFDRLIGEGVEPDLVTYYTVLNTCNRKHLSSECEMYYEVMSRDYGVAPTIKHLSCMVHTLGHAGQLDQALTMIGNTCEPSNFSPWHALLSACQSCGHSKLGQLVFQHTVYSNEQNDGIAFLSSIQDCHN</sequence>
<reference evidence="3" key="1">
    <citation type="submission" date="2021-01" db="EMBL/GenBank/DDBJ databases">
        <title>Adiantum capillus-veneris genome.</title>
        <authorList>
            <person name="Fang Y."/>
            <person name="Liao Q."/>
        </authorList>
    </citation>
    <scope>NUCLEOTIDE SEQUENCE</scope>
    <source>
        <strain evidence="3">H3</strain>
        <tissue evidence="3">Leaf</tissue>
    </source>
</reference>
<dbReference type="PANTHER" id="PTHR24015:SF548">
    <property type="entry name" value="OS08G0340900 PROTEIN"/>
    <property type="match status" value="1"/>
</dbReference>
<feature type="repeat" description="PPR" evidence="2">
    <location>
        <begin position="207"/>
        <end position="241"/>
    </location>
</feature>
<feature type="repeat" description="PPR" evidence="2">
    <location>
        <begin position="411"/>
        <end position="445"/>
    </location>
</feature>
<evidence type="ECO:0008006" key="5">
    <source>
        <dbReference type="Google" id="ProtNLM"/>
    </source>
</evidence>
<dbReference type="GO" id="GO:0009451">
    <property type="term" value="P:RNA modification"/>
    <property type="evidence" value="ECO:0007669"/>
    <property type="project" value="InterPro"/>
</dbReference>
<dbReference type="GO" id="GO:0048731">
    <property type="term" value="P:system development"/>
    <property type="evidence" value="ECO:0007669"/>
    <property type="project" value="UniProtKB-ARBA"/>
</dbReference>
<feature type="repeat" description="PPR" evidence="2">
    <location>
        <begin position="614"/>
        <end position="648"/>
    </location>
</feature>
<keyword evidence="1" id="KW-0677">Repeat</keyword>
<feature type="repeat" description="PPR" evidence="2">
    <location>
        <begin position="309"/>
        <end position="343"/>
    </location>
</feature>
<dbReference type="InterPro" id="IPR046960">
    <property type="entry name" value="PPR_At4g14850-like_plant"/>
</dbReference>
<dbReference type="FunFam" id="1.25.40.10:FF:000031">
    <property type="entry name" value="Pentatricopeptide repeat-containing protein mitochondrial"/>
    <property type="match status" value="3"/>
</dbReference>
<dbReference type="GO" id="GO:0003723">
    <property type="term" value="F:RNA binding"/>
    <property type="evidence" value="ECO:0007669"/>
    <property type="project" value="InterPro"/>
</dbReference>
<evidence type="ECO:0000313" key="4">
    <source>
        <dbReference type="Proteomes" id="UP000886520"/>
    </source>
</evidence>
<dbReference type="InterPro" id="IPR011990">
    <property type="entry name" value="TPR-like_helical_dom_sf"/>
</dbReference>
<feature type="repeat" description="PPR" evidence="2">
    <location>
        <begin position="716"/>
        <end position="750"/>
    </location>
</feature>
<proteinExistence type="predicted"/>